<comment type="caution">
    <text evidence="3">The sequence shown here is derived from an EMBL/GenBank/DDBJ whole genome shotgun (WGS) entry which is preliminary data.</text>
</comment>
<sequence>MKTRKFLIILLATGGSFGFALGAASFLSGNTIPPVVHEESETFRLVAGDDREEKTAEFVDKTEAPEQAVFAEDGSRTEELAQEKLGPVYTMLVVAGHEYEAWVSEGTTALELMKFLQDSRGFSFKGKQFPGLGFFVEEINGLVQNPKERTYWIYYINGETASVGASQYIVQPNDIIEWRYEKAN</sequence>
<feature type="chain" id="PRO_5032620900" description="Transcobalamin-like C-terminal domain-containing protein" evidence="1">
    <location>
        <begin position="23"/>
        <end position="184"/>
    </location>
</feature>
<name>A0A837INQ3_9BACT</name>
<protein>
    <recommendedName>
        <fullName evidence="2">Transcobalamin-like C-terminal domain-containing protein</fullName>
    </recommendedName>
</protein>
<proteinExistence type="predicted"/>
<organism evidence="3 4">
    <name type="scientific">Candidatus Yanofskybacteria bacterium GW2011_GWC1_48_11</name>
    <dbReference type="NCBI Taxonomy" id="1619027"/>
    <lineage>
        <taxon>Bacteria</taxon>
        <taxon>Candidatus Yanofskyibacteriota</taxon>
    </lineage>
</organism>
<dbReference type="AlphaFoldDB" id="A0A837INQ3"/>
<dbReference type="EMBL" id="LCPH01000004">
    <property type="protein sequence ID" value="KKU93058.1"/>
    <property type="molecule type" value="Genomic_DNA"/>
</dbReference>
<evidence type="ECO:0000313" key="4">
    <source>
        <dbReference type="Proteomes" id="UP000034462"/>
    </source>
</evidence>
<feature type="domain" description="Transcobalamin-like C-terminal" evidence="2">
    <location>
        <begin position="106"/>
        <end position="182"/>
    </location>
</feature>
<dbReference type="Proteomes" id="UP000034462">
    <property type="component" value="Unassembled WGS sequence"/>
</dbReference>
<feature type="signal peptide" evidence="1">
    <location>
        <begin position="1"/>
        <end position="22"/>
    </location>
</feature>
<evidence type="ECO:0000259" key="2">
    <source>
        <dbReference type="Pfam" id="PF14478"/>
    </source>
</evidence>
<reference evidence="3 4" key="1">
    <citation type="journal article" date="2015" name="Nature">
        <title>rRNA introns, odd ribosomes, and small enigmatic genomes across a large radiation of phyla.</title>
        <authorList>
            <person name="Brown C.T."/>
            <person name="Hug L.A."/>
            <person name="Thomas B.C."/>
            <person name="Sharon I."/>
            <person name="Castelle C.J."/>
            <person name="Singh A."/>
            <person name="Wilkins M.J."/>
            <person name="Williams K.H."/>
            <person name="Banfield J.F."/>
        </authorList>
    </citation>
    <scope>NUCLEOTIDE SEQUENCE [LARGE SCALE GENOMIC DNA]</scope>
</reference>
<keyword evidence="1" id="KW-0732">Signal</keyword>
<dbReference type="Pfam" id="PF14478">
    <property type="entry name" value="DUF4430"/>
    <property type="match status" value="1"/>
</dbReference>
<accession>A0A837INQ3</accession>
<gene>
    <name evidence="3" type="ORF">UY25_C0004G0098</name>
</gene>
<evidence type="ECO:0000313" key="3">
    <source>
        <dbReference type="EMBL" id="KKU93058.1"/>
    </source>
</evidence>
<dbReference type="InterPro" id="IPR027954">
    <property type="entry name" value="Transcobalamin-like_C"/>
</dbReference>
<dbReference type="Gene3D" id="2.170.130.30">
    <property type="match status" value="1"/>
</dbReference>
<evidence type="ECO:0000256" key="1">
    <source>
        <dbReference type="SAM" id="SignalP"/>
    </source>
</evidence>